<reference evidence="2" key="1">
    <citation type="submission" date="2020-03" db="EMBL/GenBank/DDBJ databases">
        <authorList>
            <person name="He L."/>
        </authorList>
    </citation>
    <scope>NUCLEOTIDE SEQUENCE</scope>
    <source>
        <strain evidence="2">CkLH20</strain>
    </source>
</reference>
<comment type="caution">
    <text evidence="2">The sequence shown here is derived from an EMBL/GenBank/DDBJ whole genome shotgun (WGS) entry which is preliminary data.</text>
</comment>
<dbReference type="EMBL" id="JAATWM020000018">
    <property type="protein sequence ID" value="KAF9876245.1"/>
    <property type="molecule type" value="Genomic_DNA"/>
</dbReference>
<gene>
    <name evidence="2" type="ORF">CkaCkLH20_06188</name>
</gene>
<dbReference type="GeneID" id="62161979"/>
<evidence type="ECO:0000313" key="3">
    <source>
        <dbReference type="Proteomes" id="UP000781932"/>
    </source>
</evidence>
<name>A0A9P6I5L6_9PEZI</name>
<keyword evidence="1" id="KW-1133">Transmembrane helix</keyword>
<organism evidence="2 3">
    <name type="scientific">Colletotrichum karsti</name>
    <dbReference type="NCBI Taxonomy" id="1095194"/>
    <lineage>
        <taxon>Eukaryota</taxon>
        <taxon>Fungi</taxon>
        <taxon>Dikarya</taxon>
        <taxon>Ascomycota</taxon>
        <taxon>Pezizomycotina</taxon>
        <taxon>Sordariomycetes</taxon>
        <taxon>Hypocreomycetidae</taxon>
        <taxon>Glomerellales</taxon>
        <taxon>Glomerellaceae</taxon>
        <taxon>Colletotrichum</taxon>
        <taxon>Colletotrichum boninense species complex</taxon>
    </lineage>
</organism>
<proteinExistence type="predicted"/>
<dbReference type="Proteomes" id="UP000781932">
    <property type="component" value="Unassembled WGS sequence"/>
</dbReference>
<accession>A0A9P6I5L6</accession>
<feature type="transmembrane region" description="Helical" evidence="1">
    <location>
        <begin position="7"/>
        <end position="30"/>
    </location>
</feature>
<evidence type="ECO:0000256" key="1">
    <source>
        <dbReference type="SAM" id="Phobius"/>
    </source>
</evidence>
<protein>
    <submittedName>
        <fullName evidence="2">Uncharacterized protein</fullName>
    </submittedName>
</protein>
<dbReference type="OrthoDB" id="4823989at2759"/>
<evidence type="ECO:0000313" key="2">
    <source>
        <dbReference type="EMBL" id="KAF9876245.1"/>
    </source>
</evidence>
<reference evidence="2" key="2">
    <citation type="submission" date="2020-11" db="EMBL/GenBank/DDBJ databases">
        <title>Whole genome sequencing of Colletotrichum sp.</title>
        <authorList>
            <person name="Li H."/>
        </authorList>
    </citation>
    <scope>NUCLEOTIDE SEQUENCE</scope>
    <source>
        <strain evidence="2">CkLH20</strain>
    </source>
</reference>
<sequence length="288" mass="32282">MVKQNDVIAIIVIVLFIVLAGVAFGIYRLVHVARQSMSVTSGSSSSSSDEIMMTTYPTAANLNFRPPPPSMDLNILDQLCREVDHLDRTSRTKHLFATWSIDDPSNQGILMLIINELHDRLRARSSALLALEKAQTALNLVMIDLSPETFASHILDVGIIDGEPDMVPEGRAQGARWERQGCEVEGRIARYERESAELRRKISRVAAMVGEPRVLDEAIEIDGCKFTLFGRRRGACREENKRKFEYDGPVAGSVEEVKRGLVETAEWVFSYKRTKGMESGEMKERIQA</sequence>
<dbReference type="RefSeq" id="XP_038745706.1">
    <property type="nucleotide sequence ID" value="XM_038888905.1"/>
</dbReference>
<keyword evidence="1" id="KW-0472">Membrane</keyword>
<keyword evidence="3" id="KW-1185">Reference proteome</keyword>
<dbReference type="AlphaFoldDB" id="A0A9P6I5L6"/>
<keyword evidence="1" id="KW-0812">Transmembrane</keyword>